<name>A0A4Y2DY12_ARAVE</name>
<evidence type="ECO:0000313" key="2">
    <source>
        <dbReference type="Proteomes" id="UP000499080"/>
    </source>
</evidence>
<keyword evidence="2" id="KW-1185">Reference proteome</keyword>
<dbReference type="AlphaFoldDB" id="A0A4Y2DY12"/>
<protein>
    <submittedName>
        <fullName evidence="1">Uncharacterized protein</fullName>
    </submittedName>
</protein>
<accession>A0A4Y2DY12</accession>
<dbReference type="Proteomes" id="UP000499080">
    <property type="component" value="Unassembled WGS sequence"/>
</dbReference>
<reference evidence="1 2" key="1">
    <citation type="journal article" date="2019" name="Sci. Rep.">
        <title>Orb-weaving spider Araneus ventricosus genome elucidates the spidroin gene catalogue.</title>
        <authorList>
            <person name="Kono N."/>
            <person name="Nakamura H."/>
            <person name="Ohtoshi R."/>
            <person name="Moran D.A.P."/>
            <person name="Shinohara A."/>
            <person name="Yoshida Y."/>
            <person name="Fujiwara M."/>
            <person name="Mori M."/>
            <person name="Tomita M."/>
            <person name="Arakawa K."/>
        </authorList>
    </citation>
    <scope>NUCLEOTIDE SEQUENCE [LARGE SCALE GENOMIC DNA]</scope>
</reference>
<comment type="caution">
    <text evidence="1">The sequence shown here is derived from an EMBL/GenBank/DDBJ whole genome shotgun (WGS) entry which is preliminary data.</text>
</comment>
<sequence>MRACLQAVKTTCKTLLTQLDYTCLEPPLFQLSKTVWLVHRQTVNDPGLQMNRKNGFSGIHQPVKDALNTLPVAHTDLPMQASVNRFNTTRELRSTSLSVLGGSTRLHPDEKVCRQREIRRQELLSLRQISLSFILFSPIISRCA</sequence>
<gene>
    <name evidence="1" type="ORF">AVEN_29233_1</name>
</gene>
<dbReference type="EMBL" id="BGPR01000467">
    <property type="protein sequence ID" value="GBM21792.1"/>
    <property type="molecule type" value="Genomic_DNA"/>
</dbReference>
<proteinExistence type="predicted"/>
<evidence type="ECO:0000313" key="1">
    <source>
        <dbReference type="EMBL" id="GBM21792.1"/>
    </source>
</evidence>
<organism evidence="1 2">
    <name type="scientific">Araneus ventricosus</name>
    <name type="common">Orbweaver spider</name>
    <name type="synonym">Epeira ventricosa</name>
    <dbReference type="NCBI Taxonomy" id="182803"/>
    <lineage>
        <taxon>Eukaryota</taxon>
        <taxon>Metazoa</taxon>
        <taxon>Ecdysozoa</taxon>
        <taxon>Arthropoda</taxon>
        <taxon>Chelicerata</taxon>
        <taxon>Arachnida</taxon>
        <taxon>Araneae</taxon>
        <taxon>Araneomorphae</taxon>
        <taxon>Entelegynae</taxon>
        <taxon>Araneoidea</taxon>
        <taxon>Araneidae</taxon>
        <taxon>Araneus</taxon>
    </lineage>
</organism>